<feature type="compositionally biased region" description="Gly residues" evidence="2">
    <location>
        <begin position="12"/>
        <end position="33"/>
    </location>
</feature>
<dbReference type="OrthoDB" id="10064100at2759"/>
<protein>
    <recommendedName>
        <fullName evidence="3">U-box domain-containing protein</fullName>
    </recommendedName>
</protein>
<dbReference type="InterPro" id="IPR052085">
    <property type="entry name" value="WD-SAM-U-box"/>
</dbReference>
<dbReference type="PANTHER" id="PTHR46573">
    <property type="entry name" value="WD REPEAT, SAM AND U-BOX DOMAIN-CONTAINING PROTEIN 1"/>
    <property type="match status" value="1"/>
</dbReference>
<dbReference type="UniPathway" id="UPA00143"/>
<dbReference type="PROSITE" id="PS50297">
    <property type="entry name" value="ANK_REP_REGION"/>
    <property type="match status" value="3"/>
</dbReference>
<evidence type="ECO:0000256" key="2">
    <source>
        <dbReference type="SAM" id="MobiDB-lite"/>
    </source>
</evidence>
<accession>A0A835TFP5</accession>
<feature type="compositionally biased region" description="Gly residues" evidence="2">
    <location>
        <begin position="571"/>
        <end position="595"/>
    </location>
</feature>
<reference evidence="4" key="1">
    <citation type="journal article" date="2020" name="bioRxiv">
        <title>Comparative genomics of Chlamydomonas.</title>
        <authorList>
            <person name="Craig R.J."/>
            <person name="Hasan A.R."/>
            <person name="Ness R.W."/>
            <person name="Keightley P.D."/>
        </authorList>
    </citation>
    <scope>NUCLEOTIDE SEQUENCE</scope>
    <source>
        <strain evidence="4">SAG 7.73</strain>
    </source>
</reference>
<dbReference type="PROSITE" id="PS50088">
    <property type="entry name" value="ANK_REPEAT"/>
    <property type="match status" value="3"/>
</dbReference>
<feature type="repeat" description="ANK" evidence="1">
    <location>
        <begin position="222"/>
        <end position="254"/>
    </location>
</feature>
<feature type="repeat" description="ANK" evidence="1">
    <location>
        <begin position="316"/>
        <end position="348"/>
    </location>
</feature>
<dbReference type="GO" id="GO:0016567">
    <property type="term" value="P:protein ubiquitination"/>
    <property type="evidence" value="ECO:0007669"/>
    <property type="project" value="UniProtKB-UniPathway"/>
</dbReference>
<dbReference type="SMART" id="SM00248">
    <property type="entry name" value="ANK"/>
    <property type="match status" value="4"/>
</dbReference>
<dbReference type="PROSITE" id="PS51698">
    <property type="entry name" value="U_BOX"/>
    <property type="match status" value="1"/>
</dbReference>
<dbReference type="AlphaFoldDB" id="A0A835TFP5"/>
<feature type="compositionally biased region" description="Gly residues" evidence="2">
    <location>
        <begin position="265"/>
        <end position="274"/>
    </location>
</feature>
<keyword evidence="5" id="KW-1185">Reference proteome</keyword>
<dbReference type="SMART" id="SM00504">
    <property type="entry name" value="Ubox"/>
    <property type="match status" value="1"/>
</dbReference>
<evidence type="ECO:0000259" key="3">
    <source>
        <dbReference type="PROSITE" id="PS51698"/>
    </source>
</evidence>
<feature type="region of interest" description="Disordered" evidence="2">
    <location>
        <begin position="265"/>
        <end position="306"/>
    </location>
</feature>
<dbReference type="Gene3D" id="1.25.40.20">
    <property type="entry name" value="Ankyrin repeat-containing domain"/>
    <property type="match status" value="3"/>
</dbReference>
<proteinExistence type="predicted"/>
<feature type="repeat" description="ANK" evidence="1">
    <location>
        <begin position="138"/>
        <end position="159"/>
    </location>
</feature>
<dbReference type="EMBL" id="JAEHOC010000008">
    <property type="protein sequence ID" value="KAG2439489.1"/>
    <property type="molecule type" value="Genomic_DNA"/>
</dbReference>
<feature type="region of interest" description="Disordered" evidence="2">
    <location>
        <begin position="568"/>
        <end position="608"/>
    </location>
</feature>
<feature type="region of interest" description="Disordered" evidence="2">
    <location>
        <begin position="170"/>
        <end position="217"/>
    </location>
</feature>
<evidence type="ECO:0000256" key="1">
    <source>
        <dbReference type="PROSITE-ProRule" id="PRU00023"/>
    </source>
</evidence>
<dbReference type="GO" id="GO:0004842">
    <property type="term" value="F:ubiquitin-protein transferase activity"/>
    <property type="evidence" value="ECO:0007669"/>
    <property type="project" value="InterPro"/>
</dbReference>
<dbReference type="Pfam" id="PF12796">
    <property type="entry name" value="Ank_2"/>
    <property type="match status" value="1"/>
</dbReference>
<sequence length="608" mass="59040">MLAACRAALSGLSGGPGSGSRHGPGGAAQGHGGASPSDKQSEAFARALAEGAAAQVAAYVGDARSLLVCCLKTHPAKSTAWHLAAAYKGSRARGGAAAAAAAPAAGGAAMLELLVALHAQHGFPGEGLRELLASPNKRGQTCLHVAAAHGNADAVRLLLAEAGPAAVAASSAGGGSGGVAPRSGSGTPGSTGSLTGGPTEPAASSRGGGGGGGDFLLRADKSGRTAMHLAAAAGSEDCVRLLLEAAEAADAAAAAAMEVEGADGGGVGGGGGGSSALSPRHVSPSSRSASARSPSSQQQLAPATAVARLAGSPDSAGLTPLHFAAAAACLGAARLLLAAGAPLSAAAGADVFEAAMPCNAGWTCLHVAAMRGHLDFALTVLRHHLSLSTEEQLADWNPAATGGAGGAASFGRRRTSDPRAVLDKRGTTAAALAAARGFAELAAALDPDRPLAAAVNGEAALMGPDGRELRPPAMFVCPITQEVMREPAVASDGFTYERAAIAKWLAAGKLTSPMTNLPFSSRALYPNNVVRTAIMEWRAENGLPDPTQPPRGAGRRLAGSGVVADVNNAVGRGGGGGGTGGGGNGGGRVGAGGASGDPFLSHLRAHGL</sequence>
<organism evidence="4 5">
    <name type="scientific">Chlamydomonas incerta</name>
    <dbReference type="NCBI Taxonomy" id="51695"/>
    <lineage>
        <taxon>Eukaryota</taxon>
        <taxon>Viridiplantae</taxon>
        <taxon>Chlorophyta</taxon>
        <taxon>core chlorophytes</taxon>
        <taxon>Chlorophyceae</taxon>
        <taxon>CS clade</taxon>
        <taxon>Chlamydomonadales</taxon>
        <taxon>Chlamydomonadaceae</taxon>
        <taxon>Chlamydomonas</taxon>
    </lineage>
</organism>
<feature type="compositionally biased region" description="Low complexity" evidence="2">
    <location>
        <begin position="179"/>
        <end position="201"/>
    </location>
</feature>
<name>A0A835TFP5_CHLIN</name>
<dbReference type="Pfam" id="PF00023">
    <property type="entry name" value="Ank"/>
    <property type="match status" value="2"/>
</dbReference>
<evidence type="ECO:0000313" key="4">
    <source>
        <dbReference type="EMBL" id="KAG2439489.1"/>
    </source>
</evidence>
<feature type="domain" description="U-box" evidence="3">
    <location>
        <begin position="470"/>
        <end position="544"/>
    </location>
</feature>
<feature type="region of interest" description="Disordered" evidence="2">
    <location>
        <begin position="12"/>
        <end position="42"/>
    </location>
</feature>
<dbReference type="Proteomes" id="UP000650467">
    <property type="component" value="Unassembled WGS sequence"/>
</dbReference>
<dbReference type="InterPro" id="IPR003613">
    <property type="entry name" value="Ubox_domain"/>
</dbReference>
<dbReference type="InterPro" id="IPR002110">
    <property type="entry name" value="Ankyrin_rpt"/>
</dbReference>
<dbReference type="PANTHER" id="PTHR46573:SF1">
    <property type="entry name" value="WD REPEAT, SAM AND U-BOX DOMAIN-CONTAINING PROTEIN 1"/>
    <property type="match status" value="1"/>
</dbReference>
<feature type="region of interest" description="Disordered" evidence="2">
    <location>
        <begin position="397"/>
        <end position="417"/>
    </location>
</feature>
<comment type="caution">
    <text evidence="4">The sequence shown here is derived from an EMBL/GenBank/DDBJ whole genome shotgun (WGS) entry which is preliminary data.</text>
</comment>
<dbReference type="InterPro" id="IPR036770">
    <property type="entry name" value="Ankyrin_rpt-contain_sf"/>
</dbReference>
<dbReference type="SUPFAM" id="SSF57850">
    <property type="entry name" value="RING/U-box"/>
    <property type="match status" value="1"/>
</dbReference>
<dbReference type="Gene3D" id="3.30.40.10">
    <property type="entry name" value="Zinc/RING finger domain, C3HC4 (zinc finger)"/>
    <property type="match status" value="1"/>
</dbReference>
<evidence type="ECO:0000313" key="5">
    <source>
        <dbReference type="Proteomes" id="UP000650467"/>
    </source>
</evidence>
<dbReference type="Pfam" id="PF04564">
    <property type="entry name" value="U-box"/>
    <property type="match status" value="1"/>
</dbReference>
<dbReference type="CDD" id="cd16655">
    <property type="entry name" value="RING-Ubox_WDSUB1-like"/>
    <property type="match status" value="1"/>
</dbReference>
<dbReference type="InterPro" id="IPR013083">
    <property type="entry name" value="Znf_RING/FYVE/PHD"/>
</dbReference>
<gene>
    <name evidence="4" type="ORF">HXX76_004843</name>
</gene>
<dbReference type="SUPFAM" id="SSF48403">
    <property type="entry name" value="Ankyrin repeat"/>
    <property type="match status" value="1"/>
</dbReference>
<keyword evidence="1" id="KW-0040">ANK repeat</keyword>
<feature type="compositionally biased region" description="Low complexity" evidence="2">
    <location>
        <begin position="275"/>
        <end position="303"/>
    </location>
</feature>